<dbReference type="RefSeq" id="WP_171224159.1">
    <property type="nucleotide sequence ID" value="NZ_CP053085.1"/>
</dbReference>
<protein>
    <recommendedName>
        <fullName evidence="1">non-specific serine/threonine protein kinase</fullName>
        <ecNumber evidence="1">2.7.11.1</ecNumber>
    </recommendedName>
</protein>
<keyword evidence="6 9" id="KW-0547">Nucleotide-binding</keyword>
<dbReference type="GO" id="GO:0005524">
    <property type="term" value="F:ATP binding"/>
    <property type="evidence" value="ECO:0007669"/>
    <property type="project" value="UniProtKB-UniRule"/>
</dbReference>
<dbReference type="PANTHER" id="PTHR45982">
    <property type="entry name" value="REGULATOR OF CHROMOSOME CONDENSATION"/>
    <property type="match status" value="1"/>
</dbReference>
<dbReference type="EC" id="2.7.11.1" evidence="1"/>
<evidence type="ECO:0000256" key="8">
    <source>
        <dbReference type="ARBA" id="ARBA00022840"/>
    </source>
</evidence>
<evidence type="ECO:0000259" key="11">
    <source>
        <dbReference type="PROSITE" id="PS50011"/>
    </source>
</evidence>
<evidence type="ECO:0000256" key="1">
    <source>
        <dbReference type="ARBA" id="ARBA00012513"/>
    </source>
</evidence>
<dbReference type="Gene3D" id="3.30.200.20">
    <property type="entry name" value="Phosphorylase Kinase, domain 1"/>
    <property type="match status" value="1"/>
</dbReference>
<evidence type="ECO:0000313" key="13">
    <source>
        <dbReference type="Proteomes" id="UP000500938"/>
    </source>
</evidence>
<dbReference type="PROSITE" id="PS50011">
    <property type="entry name" value="PROTEIN_KINASE_DOM"/>
    <property type="match status" value="1"/>
</dbReference>
<dbReference type="PROSITE" id="PS50012">
    <property type="entry name" value="RCC1_3"/>
    <property type="match status" value="6"/>
</dbReference>
<keyword evidence="7 12" id="KW-0418">Kinase</keyword>
<feature type="binding site" evidence="9">
    <location>
        <position position="47"/>
    </location>
    <ligand>
        <name>ATP</name>
        <dbReference type="ChEBI" id="CHEBI:30616"/>
    </ligand>
</feature>
<dbReference type="Gene3D" id="2.130.10.30">
    <property type="entry name" value="Regulator of chromosome condensation 1/beta-lactamase-inhibitor protein II"/>
    <property type="match status" value="2"/>
</dbReference>
<feature type="domain" description="Protein kinase" evidence="11">
    <location>
        <begin position="18"/>
        <end position="287"/>
    </location>
</feature>
<evidence type="ECO:0000256" key="3">
    <source>
        <dbReference type="ARBA" id="ARBA00022658"/>
    </source>
</evidence>
<keyword evidence="4" id="KW-0808">Transferase</keyword>
<keyword evidence="8 9" id="KW-0067">ATP-binding</keyword>
<feature type="region of interest" description="Disordered" evidence="10">
    <location>
        <begin position="461"/>
        <end position="506"/>
    </location>
</feature>
<evidence type="ECO:0000256" key="9">
    <source>
        <dbReference type="PROSITE-ProRule" id="PRU10141"/>
    </source>
</evidence>
<dbReference type="InterPro" id="IPR017441">
    <property type="entry name" value="Protein_kinase_ATP_BS"/>
</dbReference>
<evidence type="ECO:0000256" key="4">
    <source>
        <dbReference type="ARBA" id="ARBA00022679"/>
    </source>
</evidence>
<dbReference type="Gene3D" id="1.10.510.10">
    <property type="entry name" value="Transferase(Phosphotransferase) domain 1"/>
    <property type="match status" value="1"/>
</dbReference>
<dbReference type="PRINTS" id="PR00633">
    <property type="entry name" value="RCCNDNSATION"/>
</dbReference>
<dbReference type="Pfam" id="PF00069">
    <property type="entry name" value="Pkinase"/>
    <property type="match status" value="1"/>
</dbReference>
<evidence type="ECO:0000256" key="5">
    <source>
        <dbReference type="ARBA" id="ARBA00022737"/>
    </source>
</evidence>
<dbReference type="InterPro" id="IPR011043">
    <property type="entry name" value="Gal_Oxase/kelch_b-propeller"/>
</dbReference>
<keyword evidence="2" id="KW-0723">Serine/threonine-protein kinase</keyword>
<keyword evidence="5" id="KW-0677">Repeat</keyword>
<dbReference type="SUPFAM" id="SSF50965">
    <property type="entry name" value="Galactose oxidase, central domain"/>
    <property type="match status" value="1"/>
</dbReference>
<dbReference type="InterPro" id="IPR000719">
    <property type="entry name" value="Prot_kinase_dom"/>
</dbReference>
<dbReference type="GO" id="GO:0004674">
    <property type="term" value="F:protein serine/threonine kinase activity"/>
    <property type="evidence" value="ECO:0007669"/>
    <property type="project" value="UniProtKB-KW"/>
</dbReference>
<dbReference type="InterPro" id="IPR000408">
    <property type="entry name" value="Reg_chr_condens"/>
</dbReference>
<dbReference type="InterPro" id="IPR011009">
    <property type="entry name" value="Kinase-like_dom_sf"/>
</dbReference>
<proteinExistence type="predicted"/>
<dbReference type="CDD" id="cd14014">
    <property type="entry name" value="STKc_PknB_like"/>
    <property type="match status" value="1"/>
</dbReference>
<dbReference type="KEGG" id="ggr:HKW67_03980"/>
<dbReference type="Proteomes" id="UP000500938">
    <property type="component" value="Chromosome"/>
</dbReference>
<evidence type="ECO:0000256" key="7">
    <source>
        <dbReference type="ARBA" id="ARBA00022777"/>
    </source>
</evidence>
<reference evidence="12 13" key="1">
    <citation type="submission" date="2020-05" db="EMBL/GenBank/DDBJ databases">
        <title>Complete genome sequence of Gemmatimonas greenlandica TET16.</title>
        <authorList>
            <person name="Zeng Y."/>
        </authorList>
    </citation>
    <scope>NUCLEOTIDE SEQUENCE [LARGE SCALE GENOMIC DNA]</scope>
    <source>
        <strain evidence="12 13">TET16</strain>
    </source>
</reference>
<evidence type="ECO:0000256" key="6">
    <source>
        <dbReference type="ARBA" id="ARBA00022741"/>
    </source>
</evidence>
<dbReference type="Pfam" id="PF25390">
    <property type="entry name" value="WD40_RLD"/>
    <property type="match status" value="1"/>
</dbReference>
<dbReference type="InterPro" id="IPR051553">
    <property type="entry name" value="Ran_GTPase-activating"/>
</dbReference>
<accession>A0A6M4IR66</accession>
<dbReference type="SMART" id="SM00220">
    <property type="entry name" value="S_TKc"/>
    <property type="match status" value="1"/>
</dbReference>
<dbReference type="SUPFAM" id="SSF56112">
    <property type="entry name" value="Protein kinase-like (PK-like)"/>
    <property type="match status" value="1"/>
</dbReference>
<dbReference type="PROSITE" id="PS00107">
    <property type="entry name" value="PROTEIN_KINASE_ATP"/>
    <property type="match status" value="1"/>
</dbReference>
<name>A0A6M4IR66_9BACT</name>
<dbReference type="InterPro" id="IPR008271">
    <property type="entry name" value="Ser/Thr_kinase_AS"/>
</dbReference>
<organism evidence="12 13">
    <name type="scientific">Gemmatimonas groenlandica</name>
    <dbReference type="NCBI Taxonomy" id="2732249"/>
    <lineage>
        <taxon>Bacteria</taxon>
        <taxon>Pseudomonadati</taxon>
        <taxon>Gemmatimonadota</taxon>
        <taxon>Gemmatimonadia</taxon>
        <taxon>Gemmatimonadales</taxon>
        <taxon>Gemmatimonadaceae</taxon>
        <taxon>Gemmatimonas</taxon>
    </lineage>
</organism>
<dbReference type="PANTHER" id="PTHR45982:SF1">
    <property type="entry name" value="REGULATOR OF CHROMOSOME CONDENSATION"/>
    <property type="match status" value="1"/>
</dbReference>
<dbReference type="InterPro" id="IPR058923">
    <property type="entry name" value="RCC1-like_dom"/>
</dbReference>
<dbReference type="AlphaFoldDB" id="A0A6M4IR66"/>
<sequence>MVDDRGEAAVVADLDEEYEILAELGRGGSAVVYRARDRALGRDVAIKVVRGRPDGLDAELIARLGREARMVAQLQHPQIVSVHAVKRLPDGLALIMQWVPGRTLKQTILEEGPLAPARAEALLRDIASALAYAHAHGVIHRDVKPENIFLDAVSGRALLSDFGIAFSREFDSRLTMTGTAIGTPTYMAPEQIDGAAADARSDVYSLGLVAWEMLTGHRPWEGDSLYNVMYRQKNEALRPIDDVRSDVPERLQYLIERALQKRPGARWAGADGLLAQLQGSVLPPDWVHWRVAHQRRQEVRAAEREARRRAPHDGAAAAHGAAPVGLFAAALQTIRFRRPESGAEPFTPTSNSERSIALVESSALAAPAVINTGAANTNSGANVANDDQPTWMQGGNDEVDIVSPSRGRRWVALGVAVVALLALIGAWRVLGTPAEIGRSDSASISTLSDVAARELPVGLPIAPPVGDSSSDSSSDSLSATLDVAPDDSVSNAVVPPPAPTNVLPRARPIEPTLPGPVLAGAPPVAPVPVEPSLRATSDPGIVAAGGRHSCVVHDARLTCWGANDDGQLGSGGFDDASFPGSVRGEFQFTQVSSGLSHTCALAREGDVYCWGSDAFGQLGDATRTSRSAPVRVASNLLFMAIRAGRDHSCALTTDGVVVCWGSNARGQLGDGTTIARATPTAAATSLRFIAATAGWQHSCGLTRDGAAICWGDNASGQLGDGTVVSRATPLPVTSAMRFTSIAAGSNQTCAISTLGSLWCWGRDGAGSSPGTPRTEPTRVASAAAFTSVVAGTVHVCARSTSGEAWCMGRNGYGQLGDGTTVDRNVPVKVLAPLPFTSLSANGAHTCGVLTSGETMCWGYNIDGQLGDGTRNNQPRPVRVGTPR</sequence>
<dbReference type="EMBL" id="CP053085">
    <property type="protein sequence ID" value="QJR34731.1"/>
    <property type="molecule type" value="Genomic_DNA"/>
</dbReference>
<evidence type="ECO:0000313" key="12">
    <source>
        <dbReference type="EMBL" id="QJR34731.1"/>
    </source>
</evidence>
<dbReference type="Pfam" id="PF00415">
    <property type="entry name" value="RCC1"/>
    <property type="match status" value="1"/>
</dbReference>
<keyword evidence="13" id="KW-1185">Reference proteome</keyword>
<gene>
    <name evidence="12" type="ORF">HKW67_03980</name>
</gene>
<dbReference type="InterPro" id="IPR009091">
    <property type="entry name" value="RCC1/BLIP-II"/>
</dbReference>
<dbReference type="GO" id="GO:0005085">
    <property type="term" value="F:guanyl-nucleotide exchange factor activity"/>
    <property type="evidence" value="ECO:0007669"/>
    <property type="project" value="TreeGrafter"/>
</dbReference>
<dbReference type="FunFam" id="1.10.510.10:FF:000021">
    <property type="entry name" value="Serine/threonine protein kinase"/>
    <property type="match status" value="1"/>
</dbReference>
<dbReference type="GO" id="GO:0005737">
    <property type="term" value="C:cytoplasm"/>
    <property type="evidence" value="ECO:0007669"/>
    <property type="project" value="TreeGrafter"/>
</dbReference>
<evidence type="ECO:0000256" key="10">
    <source>
        <dbReference type="SAM" id="MobiDB-lite"/>
    </source>
</evidence>
<dbReference type="PROSITE" id="PS00108">
    <property type="entry name" value="PROTEIN_KINASE_ST"/>
    <property type="match status" value="1"/>
</dbReference>
<evidence type="ECO:0000256" key="2">
    <source>
        <dbReference type="ARBA" id="ARBA00022527"/>
    </source>
</evidence>
<dbReference type="SUPFAM" id="SSF50985">
    <property type="entry name" value="RCC1/BLIP-II"/>
    <property type="match status" value="1"/>
</dbReference>
<keyword evidence="3" id="KW-0344">Guanine-nucleotide releasing factor</keyword>
<feature type="compositionally biased region" description="Low complexity" evidence="10">
    <location>
        <begin position="467"/>
        <end position="478"/>
    </location>
</feature>